<dbReference type="PANTHER" id="PTHR43918:SF4">
    <property type="entry name" value="CARBOXYLIC ESTER HYDROLASE"/>
    <property type="match status" value="1"/>
</dbReference>
<dbReference type="InterPro" id="IPR000997">
    <property type="entry name" value="Cholinesterase"/>
</dbReference>
<evidence type="ECO:0000256" key="2">
    <source>
        <dbReference type="ARBA" id="ARBA00022487"/>
    </source>
</evidence>
<dbReference type="SUPFAM" id="SSF53474">
    <property type="entry name" value="alpha/beta-Hydrolases"/>
    <property type="match status" value="1"/>
</dbReference>
<keyword evidence="6" id="KW-0732">Signal</keyword>
<protein>
    <recommendedName>
        <fullName evidence="6">Carboxylic ester hydrolase</fullName>
        <ecNumber evidence="6">3.1.1.-</ecNumber>
    </recommendedName>
</protein>
<name>A0A090LR07_STRRB</name>
<sequence>MFFLIIILYILPQSLCKIIDKVETPYGNISGTEINVLGEKITEYLGVPYAYPPKNNYRFKKPVELKKPSWNGTYNAITLANACPQIVRFMNFSGYDASNPKNATNEECLQFNMWVPKGKNLPVLVFFHGGSWTLRTASVDKFNGSVLALKTKSIVVTPNFRLGFFGFAYLGNGSKISGNMGLLDQQMMLKWINMAIEPFGGDKNKVTIFGTSSGASSVAAHLFSEASKPYFIRGIMSSGTITHFMSTISPKLAEANTRNVSTQLGCNGDDNKILECLQSKSVNELLIAASKAKQPTQPPIPFSFIPINCDDVFFKGCINDKIIKESYNKDVDLIFGKTKDEATFFMATGFTNNTIFNCHFYPLKSISDFENGCIMNKTNFENLVNLGGKLLLFGKNEIHELYNIYDKLSYLTYTEKSIRILSDFIFNCDLSAFATKYSNSSSKNVYFYTYTKRSPINVWPKWTGAMHGDDLIDIFGIPFRHPEKYDEKILEKEKSYSDNVMWTIGNFTSTGNPSLYWEKYTPNNTKSLDFNGKLDLSKTSKHVDAIPSTCIEISKIIKKLITVNFKVKTTLLSIETTTTSLN</sequence>
<gene>
    <name evidence="8 10 11" type="ORF">SRAE_2000523600</name>
</gene>
<keyword evidence="2" id="KW-0719">Serine esterase</keyword>
<dbReference type="GO" id="GO:0005615">
    <property type="term" value="C:extracellular space"/>
    <property type="evidence" value="ECO:0007669"/>
    <property type="project" value="TreeGrafter"/>
</dbReference>
<evidence type="ECO:0000313" key="8">
    <source>
        <dbReference type="EMBL" id="CEF70611.1"/>
    </source>
</evidence>
<dbReference type="InterPro" id="IPR029058">
    <property type="entry name" value="AB_hydrolase_fold"/>
</dbReference>
<comment type="similarity">
    <text evidence="1 6">Belongs to the type-B carboxylesterase/lipase family.</text>
</comment>
<dbReference type="OrthoDB" id="19653at2759"/>
<dbReference type="AlphaFoldDB" id="A0A090LR07"/>
<dbReference type="EMBL" id="LN609529">
    <property type="protein sequence ID" value="CEF70611.1"/>
    <property type="molecule type" value="Genomic_DNA"/>
</dbReference>
<dbReference type="InterPro" id="IPR002018">
    <property type="entry name" value="CarbesteraseB"/>
</dbReference>
<evidence type="ECO:0000313" key="9">
    <source>
        <dbReference type="Proteomes" id="UP000035682"/>
    </source>
</evidence>
<dbReference type="EC" id="3.1.1.-" evidence="6"/>
<dbReference type="InterPro" id="IPR050654">
    <property type="entry name" value="AChE-related_enzymes"/>
</dbReference>
<feature type="active site" description="Charge relay system" evidence="5">
    <location>
        <position position="341"/>
    </location>
</feature>
<evidence type="ECO:0000256" key="6">
    <source>
        <dbReference type="RuleBase" id="RU361235"/>
    </source>
</evidence>
<feature type="signal peptide" evidence="6">
    <location>
        <begin position="1"/>
        <end position="16"/>
    </location>
</feature>
<evidence type="ECO:0000256" key="1">
    <source>
        <dbReference type="ARBA" id="ARBA00005964"/>
    </source>
</evidence>
<dbReference type="PROSITE" id="PS00122">
    <property type="entry name" value="CARBOXYLESTERASE_B_1"/>
    <property type="match status" value="1"/>
</dbReference>
<dbReference type="ESTHER" id="strrb-a0a090lr07">
    <property type="family name" value="Cholinesterase-like"/>
</dbReference>
<feature type="active site" description="Charge relay system" evidence="5">
    <location>
        <position position="467"/>
    </location>
</feature>
<organism evidence="8">
    <name type="scientific">Strongyloides ratti</name>
    <name type="common">Parasitic roundworm</name>
    <dbReference type="NCBI Taxonomy" id="34506"/>
    <lineage>
        <taxon>Eukaryota</taxon>
        <taxon>Metazoa</taxon>
        <taxon>Ecdysozoa</taxon>
        <taxon>Nematoda</taxon>
        <taxon>Chromadorea</taxon>
        <taxon>Rhabditida</taxon>
        <taxon>Tylenchina</taxon>
        <taxon>Panagrolaimomorpha</taxon>
        <taxon>Strongyloidoidea</taxon>
        <taxon>Strongyloididae</taxon>
        <taxon>Strongyloides</taxon>
    </lineage>
</organism>
<dbReference type="OMA" id="REITFTW"/>
<keyword evidence="3 6" id="KW-0378">Hydrolase</keyword>
<evidence type="ECO:0000259" key="7">
    <source>
        <dbReference type="Pfam" id="PF00135"/>
    </source>
</evidence>
<evidence type="ECO:0000256" key="3">
    <source>
        <dbReference type="ARBA" id="ARBA00022801"/>
    </source>
</evidence>
<accession>A0A090LR07</accession>
<dbReference type="GO" id="GO:0003990">
    <property type="term" value="F:acetylcholinesterase activity"/>
    <property type="evidence" value="ECO:0007669"/>
    <property type="project" value="TreeGrafter"/>
</dbReference>
<dbReference type="InterPro" id="IPR019826">
    <property type="entry name" value="Carboxylesterase_B_AS"/>
</dbReference>
<feature type="domain" description="Carboxylesterase type B" evidence="7">
    <location>
        <begin position="21"/>
        <end position="535"/>
    </location>
</feature>
<evidence type="ECO:0000313" key="10">
    <source>
        <dbReference type="WBParaSite" id="SRAE_2000523600.1"/>
    </source>
</evidence>
<dbReference type="RefSeq" id="XP_024509808.1">
    <property type="nucleotide sequence ID" value="XM_024644226.1"/>
</dbReference>
<dbReference type="PRINTS" id="PR00878">
    <property type="entry name" value="CHOLNESTRASE"/>
</dbReference>
<reference evidence="10" key="2">
    <citation type="submission" date="2020-12" db="UniProtKB">
        <authorList>
            <consortium name="WormBaseParasite"/>
        </authorList>
    </citation>
    <scope>IDENTIFICATION</scope>
</reference>
<dbReference type="PANTHER" id="PTHR43918">
    <property type="entry name" value="ACETYLCHOLINESTERASE"/>
    <property type="match status" value="1"/>
</dbReference>
<evidence type="ECO:0000256" key="4">
    <source>
        <dbReference type="ARBA" id="ARBA00023157"/>
    </source>
</evidence>
<dbReference type="GO" id="GO:0006581">
    <property type="term" value="P:acetylcholine catabolic process"/>
    <property type="evidence" value="ECO:0007669"/>
    <property type="project" value="TreeGrafter"/>
</dbReference>
<dbReference type="GeneID" id="36382989"/>
<dbReference type="STRING" id="34506.A0A090LR07"/>
<reference evidence="8 9" key="1">
    <citation type="submission" date="2014-09" db="EMBL/GenBank/DDBJ databases">
        <authorList>
            <person name="Martin A.A."/>
        </authorList>
    </citation>
    <scope>NUCLEOTIDE SEQUENCE</scope>
    <source>
        <strain evidence="9">ED321</strain>
        <strain evidence="8">ED321 Heterogonic</strain>
    </source>
</reference>
<dbReference type="GO" id="GO:0005886">
    <property type="term" value="C:plasma membrane"/>
    <property type="evidence" value="ECO:0007669"/>
    <property type="project" value="TreeGrafter"/>
</dbReference>
<dbReference type="GO" id="GO:0019695">
    <property type="term" value="P:choline metabolic process"/>
    <property type="evidence" value="ECO:0007669"/>
    <property type="project" value="TreeGrafter"/>
</dbReference>
<evidence type="ECO:0000313" key="11">
    <source>
        <dbReference type="WormBase" id="SRAE_2000523600"/>
    </source>
</evidence>
<keyword evidence="9" id="KW-1185">Reference proteome</keyword>
<dbReference type="Pfam" id="PF00135">
    <property type="entry name" value="COesterase"/>
    <property type="match status" value="1"/>
</dbReference>
<feature type="active site" description="Acyl-ester intermediate" evidence="5">
    <location>
        <position position="212"/>
    </location>
</feature>
<dbReference type="Proteomes" id="UP000035682">
    <property type="component" value="Unplaced"/>
</dbReference>
<evidence type="ECO:0000256" key="5">
    <source>
        <dbReference type="PIRSR" id="PIRSR600997-1"/>
    </source>
</evidence>
<proteinExistence type="inferred from homology"/>
<feature type="chain" id="PRO_5015017741" description="Carboxylic ester hydrolase" evidence="6">
    <location>
        <begin position="17"/>
        <end position="582"/>
    </location>
</feature>
<keyword evidence="4" id="KW-1015">Disulfide bond</keyword>
<dbReference type="WormBase" id="SRAE_2000523600">
    <property type="protein sequence ID" value="SRP06825"/>
    <property type="gene ID" value="WBGene00265496"/>
</dbReference>
<dbReference type="CTD" id="36382989"/>
<dbReference type="Gene3D" id="3.40.50.1820">
    <property type="entry name" value="alpha/beta hydrolase"/>
    <property type="match status" value="1"/>
</dbReference>
<dbReference type="WBParaSite" id="SRAE_2000523600.1">
    <property type="protein sequence ID" value="SRAE_2000523600.1"/>
    <property type="gene ID" value="WBGene00265496"/>
</dbReference>